<sequence length="105" mass="12018">VEPSSREPIHVSIGRKRFQVKDIGAGGIGIYRRGEDKGLEVGGEYSFKMTLPLINEVISGIIRIIDISDRVYNCTFIGLSKEEMEKIHLFVLERQKEELREKRKA</sequence>
<gene>
    <name evidence="1" type="ORF">S12H4_19907</name>
</gene>
<protein>
    <recommendedName>
        <fullName evidence="2">PilZ domain-containing protein</fullName>
    </recommendedName>
</protein>
<dbReference type="EMBL" id="BARW01010016">
    <property type="protein sequence ID" value="GAI86550.1"/>
    <property type="molecule type" value="Genomic_DNA"/>
</dbReference>
<accession>X1TG48</accession>
<reference evidence="1" key="1">
    <citation type="journal article" date="2014" name="Front. Microbiol.">
        <title>High frequency of phylogenetically diverse reductive dehalogenase-homologous genes in deep subseafloor sedimentary metagenomes.</title>
        <authorList>
            <person name="Kawai M."/>
            <person name="Futagami T."/>
            <person name="Toyoda A."/>
            <person name="Takaki Y."/>
            <person name="Nishi S."/>
            <person name="Hori S."/>
            <person name="Arai W."/>
            <person name="Tsubouchi T."/>
            <person name="Morono Y."/>
            <person name="Uchiyama I."/>
            <person name="Ito T."/>
            <person name="Fujiyama A."/>
            <person name="Inagaki F."/>
            <person name="Takami H."/>
        </authorList>
    </citation>
    <scope>NUCLEOTIDE SEQUENCE</scope>
    <source>
        <strain evidence="1">Expedition CK06-06</strain>
    </source>
</reference>
<comment type="caution">
    <text evidence="1">The sequence shown here is derived from an EMBL/GenBank/DDBJ whole genome shotgun (WGS) entry which is preliminary data.</text>
</comment>
<proteinExistence type="predicted"/>
<feature type="non-terminal residue" evidence="1">
    <location>
        <position position="1"/>
    </location>
</feature>
<name>X1TG48_9ZZZZ</name>
<evidence type="ECO:0000313" key="1">
    <source>
        <dbReference type="EMBL" id="GAI86550.1"/>
    </source>
</evidence>
<dbReference type="Gene3D" id="2.40.10.220">
    <property type="entry name" value="predicted glycosyltransferase like domains"/>
    <property type="match status" value="1"/>
</dbReference>
<organism evidence="1">
    <name type="scientific">marine sediment metagenome</name>
    <dbReference type="NCBI Taxonomy" id="412755"/>
    <lineage>
        <taxon>unclassified sequences</taxon>
        <taxon>metagenomes</taxon>
        <taxon>ecological metagenomes</taxon>
    </lineage>
</organism>
<dbReference type="AlphaFoldDB" id="X1TG48"/>
<evidence type="ECO:0008006" key="2">
    <source>
        <dbReference type="Google" id="ProtNLM"/>
    </source>
</evidence>